<feature type="domain" description="ApaG" evidence="3">
    <location>
        <begin position="652"/>
        <end position="794"/>
    </location>
</feature>
<dbReference type="SUPFAM" id="SSF110069">
    <property type="entry name" value="ApaG-like"/>
    <property type="match status" value="2"/>
</dbReference>
<feature type="compositionally biased region" description="Basic and acidic residues" evidence="1">
    <location>
        <begin position="265"/>
        <end position="276"/>
    </location>
</feature>
<dbReference type="EMBL" id="HBIO01008571">
    <property type="protein sequence ID" value="CAE0461709.1"/>
    <property type="molecule type" value="Transcribed_RNA"/>
</dbReference>
<feature type="region of interest" description="Disordered" evidence="1">
    <location>
        <begin position="376"/>
        <end position="420"/>
    </location>
</feature>
<evidence type="ECO:0000256" key="1">
    <source>
        <dbReference type="SAM" id="MobiDB-lite"/>
    </source>
</evidence>
<reference evidence="4" key="1">
    <citation type="submission" date="2021-01" db="EMBL/GenBank/DDBJ databases">
        <authorList>
            <person name="Corre E."/>
            <person name="Pelletier E."/>
            <person name="Niang G."/>
            <person name="Scheremetjew M."/>
            <person name="Finn R."/>
            <person name="Kale V."/>
            <person name="Holt S."/>
            <person name="Cochrane G."/>
            <person name="Meng A."/>
            <person name="Brown T."/>
            <person name="Cohen L."/>
        </authorList>
    </citation>
    <scope>NUCLEOTIDE SEQUENCE</scope>
    <source>
        <strain evidence="4">MM31A-1</strain>
    </source>
</reference>
<feature type="region of interest" description="Disordered" evidence="1">
    <location>
        <begin position="584"/>
        <end position="657"/>
    </location>
</feature>
<dbReference type="AlphaFoldDB" id="A0A7S3Q0C7"/>
<protein>
    <recommendedName>
        <fullName evidence="3">ApaG domain-containing protein</fullName>
    </recommendedName>
</protein>
<proteinExistence type="predicted"/>
<feature type="chain" id="PRO_5030724454" description="ApaG domain-containing protein" evidence="2">
    <location>
        <begin position="22"/>
        <end position="795"/>
    </location>
</feature>
<dbReference type="Pfam" id="PF04379">
    <property type="entry name" value="DUF525"/>
    <property type="match status" value="2"/>
</dbReference>
<feature type="compositionally biased region" description="Basic and acidic residues" evidence="1">
    <location>
        <begin position="284"/>
        <end position="295"/>
    </location>
</feature>
<evidence type="ECO:0000259" key="3">
    <source>
        <dbReference type="PROSITE" id="PS51087"/>
    </source>
</evidence>
<feature type="compositionally biased region" description="Basic and acidic residues" evidence="1">
    <location>
        <begin position="387"/>
        <end position="400"/>
    </location>
</feature>
<keyword evidence="2" id="KW-0732">Signal</keyword>
<evidence type="ECO:0000313" key="4">
    <source>
        <dbReference type="EMBL" id="CAE0461709.1"/>
    </source>
</evidence>
<dbReference type="InterPro" id="IPR050718">
    <property type="entry name" value="ApaG-like"/>
</dbReference>
<dbReference type="PANTHER" id="PTHR47191">
    <property type="entry name" value="OS05G0170800 PROTEIN"/>
    <property type="match status" value="1"/>
</dbReference>
<name>A0A7S3Q0C7_9STRA</name>
<feature type="compositionally biased region" description="Acidic residues" evidence="1">
    <location>
        <begin position="68"/>
        <end position="82"/>
    </location>
</feature>
<dbReference type="PROSITE" id="PS51087">
    <property type="entry name" value="APAG"/>
    <property type="match status" value="2"/>
</dbReference>
<sequence length="795" mass="86721">MKLETTALSLVLAVAARTTEAFTPSSFRVATAPSSAALIHNSVNGMTSSIVSRNTSASASALFAGLDDYDEDDEDDDDDDEYPTTLTASRTSFPKLDPDDPNPPIKPRPGRFGFQSLEKEMESAIPITSLTQSMNPKEREENLKIMRQIKNADLADLRLRKDHAGWVDANNDLKAREKNDPWFRVNDEIREAYQMGETDKAEEFKVLAEKMGGPPTGVSISDRGYALHTDIYEIGLSAGRAQSALEASILEERVRRGRAMAAERAKNMEKEQKDWEDMLTNPGGREDKEAKDRRERTMRRILGEIEEDTKKREERAKEMLGQLPELPKDNMSSLKNALTEATEDVKRLRKMRREGRGLGEVSDDADLTFMKPEDRVAAKDASVSESSKPKGSADKAREAAAAESSGGRPRLPGDDDVTLGEIDIDVDSSSSTGTGPLTVEVSSSYNTAQSDPPMRKHCFQYTIRITNNSPTDTIQLLSRRFEIQTVGSSMKDVVQGEGVTGRTPILKPGEVFEYTSTAPLSVRPIATTIIAARMKGEYKYVTLADGQETATEEQVAEGGNSSAELGMFHFVFPQEQRVKPITSAYDDADDDDDDSSAKTTTVTTNTSTTTRAAVSPPASAPAKSAASPASTLPGDSDMSSGNISMSTSDSSNVSSDNVRVQVSSIYRPERSDAKLDKHCFAYNVRITNESPTQNIQLVSRRFEIQTIGSETKDVVQGPGVTGRQPILKPGESFEYTSTAPLSVKPMSDKTAVVARMEGDYNFVLLGEDGSTPLSSTPLQAKMGVFHFILPDSESA</sequence>
<evidence type="ECO:0000256" key="2">
    <source>
        <dbReference type="SAM" id="SignalP"/>
    </source>
</evidence>
<dbReference type="InterPro" id="IPR036767">
    <property type="entry name" value="ApaG_sf"/>
</dbReference>
<accession>A0A7S3Q0C7</accession>
<gene>
    <name evidence="4" type="ORF">CDEB00056_LOCUS6550</name>
</gene>
<feature type="signal peptide" evidence="2">
    <location>
        <begin position="1"/>
        <end position="21"/>
    </location>
</feature>
<dbReference type="PANTHER" id="PTHR47191:SF2">
    <property type="entry name" value="OS05G0170800 PROTEIN"/>
    <property type="match status" value="1"/>
</dbReference>
<dbReference type="InterPro" id="IPR007474">
    <property type="entry name" value="ApaG_domain"/>
</dbReference>
<feature type="region of interest" description="Disordered" evidence="1">
    <location>
        <begin position="68"/>
        <end position="108"/>
    </location>
</feature>
<dbReference type="Gene3D" id="2.60.40.1470">
    <property type="entry name" value="ApaG domain"/>
    <property type="match status" value="2"/>
</dbReference>
<feature type="domain" description="ApaG" evidence="3">
    <location>
        <begin position="431"/>
        <end position="577"/>
    </location>
</feature>
<feature type="region of interest" description="Disordered" evidence="1">
    <location>
        <begin position="265"/>
        <end position="296"/>
    </location>
</feature>
<organism evidence="4">
    <name type="scientific">Chaetoceros debilis</name>
    <dbReference type="NCBI Taxonomy" id="122233"/>
    <lineage>
        <taxon>Eukaryota</taxon>
        <taxon>Sar</taxon>
        <taxon>Stramenopiles</taxon>
        <taxon>Ochrophyta</taxon>
        <taxon>Bacillariophyta</taxon>
        <taxon>Coscinodiscophyceae</taxon>
        <taxon>Chaetocerotophycidae</taxon>
        <taxon>Chaetocerotales</taxon>
        <taxon>Chaetocerotaceae</taxon>
        <taxon>Chaetoceros</taxon>
    </lineage>
</organism>
<feature type="compositionally biased region" description="Low complexity" evidence="1">
    <location>
        <begin position="597"/>
        <end position="657"/>
    </location>
</feature>